<feature type="repeat" description="PPR" evidence="4">
    <location>
        <begin position="248"/>
        <end position="282"/>
    </location>
</feature>
<evidence type="ECO:0000313" key="5">
    <source>
        <dbReference type="EMBL" id="CAD6268409.1"/>
    </source>
</evidence>
<comment type="similarity">
    <text evidence="1">Belongs to the PPR family. P subfamily.</text>
</comment>
<comment type="caution">
    <text evidence="5">The sequence shown here is derived from an EMBL/GenBank/DDBJ whole genome shotgun (WGS) entry which is preliminary data.</text>
</comment>
<dbReference type="Proteomes" id="UP000604825">
    <property type="component" value="Unassembled WGS sequence"/>
</dbReference>
<keyword evidence="6" id="KW-1185">Reference proteome</keyword>
<dbReference type="InterPro" id="IPR002885">
    <property type="entry name" value="PPR_rpt"/>
</dbReference>
<dbReference type="Pfam" id="PF12854">
    <property type="entry name" value="PPR_1"/>
    <property type="match status" value="2"/>
</dbReference>
<feature type="repeat" description="PPR" evidence="4">
    <location>
        <begin position="213"/>
        <end position="247"/>
    </location>
</feature>
<evidence type="ECO:0000313" key="6">
    <source>
        <dbReference type="Proteomes" id="UP000604825"/>
    </source>
</evidence>
<dbReference type="PANTHER" id="PTHR47939">
    <property type="entry name" value="MEMBRANE-ASSOCIATED SALT-INDUCIBLE PROTEIN-LIKE"/>
    <property type="match status" value="1"/>
</dbReference>
<feature type="repeat" description="PPR" evidence="4">
    <location>
        <begin position="599"/>
        <end position="633"/>
    </location>
</feature>
<dbReference type="PANTHER" id="PTHR47939:SF13">
    <property type="entry name" value="OS03G0201400 PROTEIN"/>
    <property type="match status" value="1"/>
</dbReference>
<dbReference type="Pfam" id="PF01535">
    <property type="entry name" value="PPR"/>
    <property type="match status" value="3"/>
</dbReference>
<feature type="repeat" description="PPR" evidence="4">
    <location>
        <begin position="529"/>
        <end position="563"/>
    </location>
</feature>
<sequence length="922" mass="103355">MRRLPPVPRPAAAVASTSTPDIVAELGRVISTRRWNKGRAYKRLAPSVTAAHVAALFRTPVSPLDPATALAFFEWVARRPGFHHTAASHAALLQLLARRRAPANYDKLVVSMISCSGTAEDMREAVDAIQAIRRVGGKRLVLSPKCYNLALRSLLRFDMTEHMGKLYSHLVQEGLLPDTVTYNTMIMAYCKKGSLAIAHRYFRLLRESGMEMDTCTCNALLLGYCRTGDLRKACWLLMMVPLMGCRRNEYSYTILIQGLCEARCVLEALVLLFMMCKSGRMEDALGIKALMERNGCNPDDWTYNSLIYGLCGGKPDEAEELLNGAIARGFTPTVITFTNIINGYCKAERIDDALRVKRCMISSNCKLDLQAYGVLINVLIKKCRLKEAKETLNEMFAYGLAPNVVIYTSIIDGYCKVGKVVAALEVFKLMEHEGCRPNAWTYSSLIYGLIQDQKLHKAMALVTKMQEDGITPGVIAYTTLIQGQLFEMMEQNGLIPDEQAYNVLTDALCKSGRAEEAYSFLVRKRVVLTEVTYTSLVDGFSKAGNTDFAAVLIEKMVNEGCKADSYTYSVLLQALCKQKKLNEALSILDQMTLSGVKCNIVAYTIIISEMIKEGKHDHAKSMFNEMISSGHKPSATTYTVFINSDCKIGRIEEAEHLIGEMERDGVAPDVVTYNVFINGCGHMGYMDRAFSTLKRMIDASCEPNYWTYWLLLKHFLKMSLVNAHYVDTSGMWNWIELDTVWQLLERMVKHGLNPTAVTYSSIIAGFCKATRLEEACVLLDHMHEKDISPNEEIYTMLIKCCCDIKLFEMAMSFVTDMIEFGFQPHLESYHYLIIGLCNEGDYDKAKSLFCDLLGMDYNHNEVAWKILNDGLLKAGHVDLCSQLLSAMENRHCRIDSETYSMVTDNIHEASGSVVNELRGEAA</sequence>
<dbReference type="InterPro" id="IPR011990">
    <property type="entry name" value="TPR-like_helical_dom_sf"/>
</dbReference>
<feature type="repeat" description="PPR" evidence="4">
    <location>
        <begin position="299"/>
        <end position="332"/>
    </location>
</feature>
<feature type="repeat" description="PPR" evidence="4">
    <location>
        <begin position="634"/>
        <end position="668"/>
    </location>
</feature>
<dbReference type="OrthoDB" id="185373at2759"/>
<accession>A0A811REY5</accession>
<dbReference type="AlphaFoldDB" id="A0A811REY5"/>
<dbReference type="Gene3D" id="1.25.40.10">
    <property type="entry name" value="Tetratricopeptide repeat domain"/>
    <property type="match status" value="9"/>
</dbReference>
<proteinExistence type="inferred from homology"/>
<name>A0A811REY5_9POAL</name>
<evidence type="ECO:0000256" key="3">
    <source>
        <dbReference type="ARBA" id="ARBA00022946"/>
    </source>
</evidence>
<feature type="repeat" description="PPR" evidence="4">
    <location>
        <begin position="790"/>
        <end position="824"/>
    </location>
</feature>
<organism evidence="5 6">
    <name type="scientific">Miscanthus lutarioriparius</name>
    <dbReference type="NCBI Taxonomy" id="422564"/>
    <lineage>
        <taxon>Eukaryota</taxon>
        <taxon>Viridiplantae</taxon>
        <taxon>Streptophyta</taxon>
        <taxon>Embryophyta</taxon>
        <taxon>Tracheophyta</taxon>
        <taxon>Spermatophyta</taxon>
        <taxon>Magnoliopsida</taxon>
        <taxon>Liliopsida</taxon>
        <taxon>Poales</taxon>
        <taxon>Poaceae</taxon>
        <taxon>PACMAD clade</taxon>
        <taxon>Panicoideae</taxon>
        <taxon>Andropogonodae</taxon>
        <taxon>Andropogoneae</taxon>
        <taxon>Saccharinae</taxon>
        <taxon>Miscanthus</taxon>
    </lineage>
</organism>
<protein>
    <recommendedName>
        <fullName evidence="7">Pentatricopeptide repeat-containing protein</fullName>
    </recommendedName>
</protein>
<dbReference type="EMBL" id="CAJGYO010000014">
    <property type="protein sequence ID" value="CAD6268409.1"/>
    <property type="molecule type" value="Genomic_DNA"/>
</dbReference>
<dbReference type="PROSITE" id="PS51375">
    <property type="entry name" value="PPR"/>
    <property type="match status" value="15"/>
</dbReference>
<feature type="repeat" description="PPR" evidence="4">
    <location>
        <begin position="564"/>
        <end position="598"/>
    </location>
</feature>
<feature type="repeat" description="PPR" evidence="4">
    <location>
        <begin position="669"/>
        <end position="703"/>
    </location>
</feature>
<feature type="repeat" description="PPR" evidence="4">
    <location>
        <begin position="403"/>
        <end position="437"/>
    </location>
</feature>
<gene>
    <name evidence="5" type="ORF">NCGR_LOCUS51714</name>
</gene>
<feature type="repeat" description="PPR" evidence="4">
    <location>
        <begin position="755"/>
        <end position="789"/>
    </location>
</feature>
<keyword evidence="3" id="KW-0809">Transit peptide</keyword>
<feature type="repeat" description="PPR" evidence="4">
    <location>
        <begin position="178"/>
        <end position="212"/>
    </location>
</feature>
<feature type="repeat" description="PPR" evidence="4">
    <location>
        <begin position="438"/>
        <end position="472"/>
    </location>
</feature>
<dbReference type="Pfam" id="PF13041">
    <property type="entry name" value="PPR_2"/>
    <property type="match status" value="7"/>
</dbReference>
<evidence type="ECO:0000256" key="1">
    <source>
        <dbReference type="ARBA" id="ARBA00007626"/>
    </source>
</evidence>
<evidence type="ECO:0000256" key="2">
    <source>
        <dbReference type="ARBA" id="ARBA00022737"/>
    </source>
</evidence>
<keyword evidence="2" id="KW-0677">Repeat</keyword>
<dbReference type="NCBIfam" id="TIGR00756">
    <property type="entry name" value="PPR"/>
    <property type="match status" value="15"/>
</dbReference>
<feature type="repeat" description="PPR" evidence="4">
    <location>
        <begin position="333"/>
        <end position="367"/>
    </location>
</feature>
<evidence type="ECO:0008006" key="7">
    <source>
        <dbReference type="Google" id="ProtNLM"/>
    </source>
</evidence>
<reference evidence="5" key="1">
    <citation type="submission" date="2020-10" db="EMBL/GenBank/DDBJ databases">
        <authorList>
            <person name="Han B."/>
            <person name="Lu T."/>
            <person name="Zhao Q."/>
            <person name="Huang X."/>
            <person name="Zhao Y."/>
        </authorList>
    </citation>
    <scope>NUCLEOTIDE SEQUENCE</scope>
</reference>
<evidence type="ECO:0000256" key="4">
    <source>
        <dbReference type="PROSITE-ProRule" id="PRU00708"/>
    </source>
</evidence>
<feature type="repeat" description="PPR" evidence="4">
    <location>
        <begin position="368"/>
        <end position="402"/>
    </location>
</feature>
<dbReference type="InterPro" id="IPR050667">
    <property type="entry name" value="PPR-containing_protein"/>
</dbReference>